<sequence length="83" mass="9052">MPERTARRHWERVTRGSAGLREMASLLIKAAFLRGSSGTGGGACHEVMTRVTNPESGRETFHGIVGPWRQLVKGFGSEISART</sequence>
<evidence type="ECO:0000313" key="1">
    <source>
        <dbReference type="EMBL" id="GAA2492128.1"/>
    </source>
</evidence>
<name>A0ABP5Z6S2_STRLO</name>
<reference evidence="2" key="1">
    <citation type="journal article" date="2019" name="Int. J. Syst. Evol. Microbiol.">
        <title>The Global Catalogue of Microorganisms (GCM) 10K type strain sequencing project: providing services to taxonomists for standard genome sequencing and annotation.</title>
        <authorList>
            <consortium name="The Broad Institute Genomics Platform"/>
            <consortium name="The Broad Institute Genome Sequencing Center for Infectious Disease"/>
            <person name="Wu L."/>
            <person name="Ma J."/>
        </authorList>
    </citation>
    <scope>NUCLEOTIDE SEQUENCE [LARGE SCALE GENOMIC DNA]</scope>
    <source>
        <strain evidence="2">JCM 4395</strain>
    </source>
</reference>
<gene>
    <name evidence="1" type="ORF">GCM10010276_34680</name>
</gene>
<proteinExistence type="predicted"/>
<accession>A0ABP5Z6S2</accession>
<dbReference type="Proteomes" id="UP001501777">
    <property type="component" value="Unassembled WGS sequence"/>
</dbReference>
<organism evidence="1 2">
    <name type="scientific">Streptomyces longisporus</name>
    <dbReference type="NCBI Taxonomy" id="1948"/>
    <lineage>
        <taxon>Bacteria</taxon>
        <taxon>Bacillati</taxon>
        <taxon>Actinomycetota</taxon>
        <taxon>Actinomycetes</taxon>
        <taxon>Kitasatosporales</taxon>
        <taxon>Streptomycetaceae</taxon>
        <taxon>Streptomyces</taxon>
    </lineage>
</organism>
<evidence type="ECO:0008006" key="3">
    <source>
        <dbReference type="Google" id="ProtNLM"/>
    </source>
</evidence>
<dbReference type="EMBL" id="BAAASG010000007">
    <property type="protein sequence ID" value="GAA2492128.1"/>
    <property type="molecule type" value="Genomic_DNA"/>
</dbReference>
<keyword evidence="2" id="KW-1185">Reference proteome</keyword>
<protein>
    <recommendedName>
        <fullName evidence="3">Transposase</fullName>
    </recommendedName>
</protein>
<evidence type="ECO:0000313" key="2">
    <source>
        <dbReference type="Proteomes" id="UP001501777"/>
    </source>
</evidence>
<comment type="caution">
    <text evidence="1">The sequence shown here is derived from an EMBL/GenBank/DDBJ whole genome shotgun (WGS) entry which is preliminary data.</text>
</comment>